<feature type="compositionally biased region" description="Basic residues" evidence="1">
    <location>
        <begin position="410"/>
        <end position="425"/>
    </location>
</feature>
<organism evidence="2 3">
    <name type="scientific">Angomonas deanei</name>
    <dbReference type="NCBI Taxonomy" id="59799"/>
    <lineage>
        <taxon>Eukaryota</taxon>
        <taxon>Discoba</taxon>
        <taxon>Euglenozoa</taxon>
        <taxon>Kinetoplastea</taxon>
        <taxon>Metakinetoplastina</taxon>
        <taxon>Trypanosomatida</taxon>
        <taxon>Trypanosomatidae</taxon>
        <taxon>Strigomonadinae</taxon>
        <taxon>Angomonas</taxon>
    </lineage>
</organism>
<keyword evidence="3" id="KW-1185">Reference proteome</keyword>
<evidence type="ECO:0000256" key="1">
    <source>
        <dbReference type="SAM" id="MobiDB-lite"/>
    </source>
</evidence>
<feature type="region of interest" description="Disordered" evidence="1">
    <location>
        <begin position="324"/>
        <end position="526"/>
    </location>
</feature>
<reference evidence="2 3" key="1">
    <citation type="submission" date="2020-08" db="EMBL/GenBank/DDBJ databases">
        <authorList>
            <person name="Newling K."/>
            <person name="Davey J."/>
            <person name="Forrester S."/>
        </authorList>
    </citation>
    <scope>NUCLEOTIDE SEQUENCE [LARGE SCALE GENOMIC DNA]</scope>
    <source>
        <strain evidence="3">Crithidia deanei Carvalho (ATCC PRA-265)</strain>
    </source>
</reference>
<accession>A0A7G2CBL3</accession>
<sequence>MGHGDPNNHYPLYSEMQEPANHPYSVQVIPDHVIQPTHDGEPPIEPIVGSLSESPRYSAYDAQSPFHQHSPKEQPRYSAYDAQSPVHQYSPKEQPRYSAYDAQSPVHQPKEQPRYSAYDAQSPVHQQSPSEQPRYSAYDAQSPVHQHSSNQLPLTSYEEQPSHPYQSSQHSNHSNMIDLNDVLPEGDEHYTELLESPPDSSDDNERSDNRSLREGSPPGSHPVPMNQIPENLQHGYNPPMAFPQPNGYNPMPMQGGYTPQVPLPQLPFFAGQPYSENAGPRASSAGTQKEPQYRFTPSLYAPSAQQTTANLLAQVNELERQLNRLNQAGRLPNSAPVNRDEEFLRQMGDPRKNPVASGHHLTPMDDRRPSRAVPRSSVSQGSKPPSAGKRRKSHKNQPSEQYDDDEVEHRRKQRSRSAPEKRHHSISLEGRRSAGAERRPSAHERRPSARPSPERRQSAPSPDNAPFDPTTTQSYQRAASPINKSGMTSSPTPGYEEDSRHSTPVPVRVLDSDSSQGIPTPVPQAGPIRVVVPGHAYKVPSSAPAPIRIAPK</sequence>
<gene>
    <name evidence="2" type="ORF">ADEAN_000464600</name>
</gene>
<feature type="compositionally biased region" description="Low complexity" evidence="1">
    <location>
        <begin position="162"/>
        <end position="175"/>
    </location>
</feature>
<feature type="compositionally biased region" description="Basic and acidic residues" evidence="1">
    <location>
        <begin position="203"/>
        <end position="213"/>
    </location>
</feature>
<dbReference type="Proteomes" id="UP000515908">
    <property type="component" value="Chromosome 08"/>
</dbReference>
<feature type="compositionally biased region" description="Basic and acidic residues" evidence="1">
    <location>
        <begin position="429"/>
        <end position="457"/>
    </location>
</feature>
<evidence type="ECO:0000313" key="3">
    <source>
        <dbReference type="Proteomes" id="UP000515908"/>
    </source>
</evidence>
<feature type="compositionally biased region" description="Polar residues" evidence="1">
    <location>
        <begin position="469"/>
        <end position="492"/>
    </location>
</feature>
<proteinExistence type="predicted"/>
<feature type="compositionally biased region" description="Polar residues" evidence="1">
    <location>
        <begin position="143"/>
        <end position="159"/>
    </location>
</feature>
<dbReference type="EMBL" id="LR877152">
    <property type="protein sequence ID" value="CAD2217168.1"/>
    <property type="molecule type" value="Genomic_DNA"/>
</dbReference>
<name>A0A7G2CBL3_9TRYP</name>
<protein>
    <submittedName>
        <fullName evidence="2">Uncharacterized protein</fullName>
    </submittedName>
</protein>
<dbReference type="AlphaFoldDB" id="A0A7G2CBL3"/>
<feature type="compositionally biased region" description="Polar residues" evidence="1">
    <location>
        <begin position="123"/>
        <end position="133"/>
    </location>
</feature>
<dbReference type="VEuPathDB" id="TriTrypDB:ADEAN_000464600"/>
<feature type="region of interest" description="Disordered" evidence="1">
    <location>
        <begin position="1"/>
        <end position="289"/>
    </location>
</feature>
<feature type="compositionally biased region" description="Basic and acidic residues" evidence="1">
    <location>
        <begin position="338"/>
        <end position="352"/>
    </location>
</feature>
<evidence type="ECO:0000313" key="2">
    <source>
        <dbReference type="EMBL" id="CAD2217168.1"/>
    </source>
</evidence>